<evidence type="ECO:0000313" key="2">
    <source>
        <dbReference type="EMBL" id="KAJ7686501.1"/>
    </source>
</evidence>
<comment type="caution">
    <text evidence="2">The sequence shown here is derived from an EMBL/GenBank/DDBJ whole genome shotgun (WGS) entry which is preliminary data.</text>
</comment>
<evidence type="ECO:0000256" key="1">
    <source>
        <dbReference type="SAM" id="MobiDB-lite"/>
    </source>
</evidence>
<dbReference type="Proteomes" id="UP001221757">
    <property type="component" value="Unassembled WGS sequence"/>
</dbReference>
<feature type="region of interest" description="Disordered" evidence="1">
    <location>
        <begin position="1"/>
        <end position="20"/>
    </location>
</feature>
<proteinExistence type="predicted"/>
<gene>
    <name evidence="2" type="ORF">B0H17DRAFT_1204182</name>
</gene>
<accession>A0AAD7GG53</accession>
<dbReference type="EMBL" id="JARKIE010000095">
    <property type="protein sequence ID" value="KAJ7686501.1"/>
    <property type="molecule type" value="Genomic_DNA"/>
</dbReference>
<evidence type="ECO:0008006" key="4">
    <source>
        <dbReference type="Google" id="ProtNLM"/>
    </source>
</evidence>
<name>A0AAD7GG53_MYCRO</name>
<reference evidence="2" key="1">
    <citation type="submission" date="2023-03" db="EMBL/GenBank/DDBJ databases">
        <title>Massive genome expansion in bonnet fungi (Mycena s.s.) driven by repeated elements and novel gene families across ecological guilds.</title>
        <authorList>
            <consortium name="Lawrence Berkeley National Laboratory"/>
            <person name="Harder C.B."/>
            <person name="Miyauchi S."/>
            <person name="Viragh M."/>
            <person name="Kuo A."/>
            <person name="Thoen E."/>
            <person name="Andreopoulos B."/>
            <person name="Lu D."/>
            <person name="Skrede I."/>
            <person name="Drula E."/>
            <person name="Henrissat B."/>
            <person name="Morin E."/>
            <person name="Kohler A."/>
            <person name="Barry K."/>
            <person name="LaButti K."/>
            <person name="Morin E."/>
            <person name="Salamov A."/>
            <person name="Lipzen A."/>
            <person name="Mereny Z."/>
            <person name="Hegedus B."/>
            <person name="Baldrian P."/>
            <person name="Stursova M."/>
            <person name="Weitz H."/>
            <person name="Taylor A."/>
            <person name="Grigoriev I.V."/>
            <person name="Nagy L.G."/>
            <person name="Martin F."/>
            <person name="Kauserud H."/>
        </authorList>
    </citation>
    <scope>NUCLEOTIDE SEQUENCE</scope>
    <source>
        <strain evidence="2">CBHHK067</strain>
    </source>
</reference>
<protein>
    <recommendedName>
        <fullName evidence="4">BTB domain-containing protein</fullName>
    </recommendedName>
</protein>
<keyword evidence="3" id="KW-1185">Reference proteome</keyword>
<sequence>MSSEESPPAKRQRTENASITRSEIWHGDGSVILQADGVQFRGLPQPPGQPSVDGCPVVELQDSVEDVGHLLKVLYSPYNALPFSVVAALIGLGRKYDFRELLDSAVARLMFDNPSTLKELDGLNSKLDLQGSLSHTTRIIDYPGILFDMLTLARENDILVALPCAYFRAASYHTQAQILDANAFLGTSALAEQRRCILGRQKILTAQSRPGYTLGWVRSWAPAEGCTQPEECNGVRTELLHKCLDALSTWALQFYDELGLTFCTACQAPTEAVRAGREKIWEDMPGFFDLPPWSELRNNV</sequence>
<evidence type="ECO:0000313" key="3">
    <source>
        <dbReference type="Proteomes" id="UP001221757"/>
    </source>
</evidence>
<organism evidence="2 3">
    <name type="scientific">Mycena rosella</name>
    <name type="common">Pink bonnet</name>
    <name type="synonym">Agaricus rosellus</name>
    <dbReference type="NCBI Taxonomy" id="1033263"/>
    <lineage>
        <taxon>Eukaryota</taxon>
        <taxon>Fungi</taxon>
        <taxon>Dikarya</taxon>
        <taxon>Basidiomycota</taxon>
        <taxon>Agaricomycotina</taxon>
        <taxon>Agaricomycetes</taxon>
        <taxon>Agaricomycetidae</taxon>
        <taxon>Agaricales</taxon>
        <taxon>Marasmiineae</taxon>
        <taxon>Mycenaceae</taxon>
        <taxon>Mycena</taxon>
    </lineage>
</organism>
<dbReference type="AlphaFoldDB" id="A0AAD7GG53"/>